<sequence>MLGRSKIFLLIAIVAYKTYNKRLPNSKLCYMMNIFILVYDSLEKFRFQLIEKRVEEEENAKKKRREKEKGKKKKIRKSPFENFRVSELCRECGEMKFASLIQFELIGRSKTFIIGGRNCHRKHVEDG</sequence>
<name>A0ABP0Y315_9ROSI</name>
<evidence type="ECO:0000313" key="3">
    <source>
        <dbReference type="Proteomes" id="UP001642487"/>
    </source>
</evidence>
<dbReference type="Proteomes" id="UP001642487">
    <property type="component" value="Chromosome 2"/>
</dbReference>
<protein>
    <submittedName>
        <fullName evidence="2">Uncharacterized protein</fullName>
    </submittedName>
</protein>
<accession>A0ABP0Y315</accession>
<evidence type="ECO:0000256" key="1">
    <source>
        <dbReference type="SAM" id="MobiDB-lite"/>
    </source>
</evidence>
<organism evidence="2 3">
    <name type="scientific">Citrullus colocynthis</name>
    <name type="common">colocynth</name>
    <dbReference type="NCBI Taxonomy" id="252529"/>
    <lineage>
        <taxon>Eukaryota</taxon>
        <taxon>Viridiplantae</taxon>
        <taxon>Streptophyta</taxon>
        <taxon>Embryophyta</taxon>
        <taxon>Tracheophyta</taxon>
        <taxon>Spermatophyta</taxon>
        <taxon>Magnoliopsida</taxon>
        <taxon>eudicotyledons</taxon>
        <taxon>Gunneridae</taxon>
        <taxon>Pentapetalae</taxon>
        <taxon>rosids</taxon>
        <taxon>fabids</taxon>
        <taxon>Cucurbitales</taxon>
        <taxon>Cucurbitaceae</taxon>
        <taxon>Benincaseae</taxon>
        <taxon>Citrullus</taxon>
    </lineage>
</organism>
<feature type="compositionally biased region" description="Basic residues" evidence="1">
    <location>
        <begin position="61"/>
        <end position="76"/>
    </location>
</feature>
<gene>
    <name evidence="2" type="ORF">CITCOLO1_LOCUS6593</name>
</gene>
<keyword evidence="3" id="KW-1185">Reference proteome</keyword>
<reference evidence="2 3" key="1">
    <citation type="submission" date="2024-03" db="EMBL/GenBank/DDBJ databases">
        <authorList>
            <person name="Gkanogiannis A."/>
            <person name="Becerra Lopez-Lavalle L."/>
        </authorList>
    </citation>
    <scope>NUCLEOTIDE SEQUENCE [LARGE SCALE GENOMIC DNA]</scope>
</reference>
<proteinExistence type="predicted"/>
<dbReference type="EMBL" id="OZ021736">
    <property type="protein sequence ID" value="CAK9314824.1"/>
    <property type="molecule type" value="Genomic_DNA"/>
</dbReference>
<feature type="region of interest" description="Disordered" evidence="1">
    <location>
        <begin position="56"/>
        <end position="76"/>
    </location>
</feature>
<evidence type="ECO:0000313" key="2">
    <source>
        <dbReference type="EMBL" id="CAK9314824.1"/>
    </source>
</evidence>